<gene>
    <name evidence="2" type="ORF">ROR02_12260</name>
</gene>
<accession>A0A512H6J2</accession>
<dbReference type="Proteomes" id="UP000321567">
    <property type="component" value="Unassembled WGS sequence"/>
</dbReference>
<organism evidence="2 3">
    <name type="scientific">Pararhodospirillum oryzae</name>
    <dbReference type="NCBI Taxonomy" id="478448"/>
    <lineage>
        <taxon>Bacteria</taxon>
        <taxon>Pseudomonadati</taxon>
        <taxon>Pseudomonadota</taxon>
        <taxon>Alphaproteobacteria</taxon>
        <taxon>Rhodospirillales</taxon>
        <taxon>Rhodospirillaceae</taxon>
        <taxon>Pararhodospirillum</taxon>
    </lineage>
</organism>
<dbReference type="EMBL" id="BJZO01000026">
    <property type="protein sequence ID" value="GEO81095.1"/>
    <property type="molecule type" value="Genomic_DNA"/>
</dbReference>
<dbReference type="AlphaFoldDB" id="A0A512H6J2"/>
<name>A0A512H6J2_9PROT</name>
<evidence type="ECO:0000313" key="2">
    <source>
        <dbReference type="EMBL" id="GEO81095.1"/>
    </source>
</evidence>
<proteinExistence type="predicted"/>
<keyword evidence="3" id="KW-1185">Reference proteome</keyword>
<comment type="caution">
    <text evidence="2">The sequence shown here is derived from an EMBL/GenBank/DDBJ whole genome shotgun (WGS) entry which is preliminary data.</text>
</comment>
<evidence type="ECO:0000313" key="3">
    <source>
        <dbReference type="Proteomes" id="UP000321567"/>
    </source>
</evidence>
<protein>
    <submittedName>
        <fullName evidence="2">Uncharacterized protein</fullName>
    </submittedName>
</protein>
<evidence type="ECO:0000256" key="1">
    <source>
        <dbReference type="SAM" id="MobiDB-lite"/>
    </source>
</evidence>
<feature type="compositionally biased region" description="Basic and acidic residues" evidence="1">
    <location>
        <begin position="26"/>
        <end position="47"/>
    </location>
</feature>
<sequence length="511" mass="57480">MLFNDQRGGDVDTIKTVRDPQAGYKNAKEKERYENRGNYESADYHSHKNYIETNKKYKGDKEKGNLQDAYSGNQIAKNDSFDLDHVVAAKKIHDDKARTLAEMDGPDLANIEENLVATHPSINRSKKADDAEAFISRLQAERESRIEKINELRHQLDKPDLLPDEKDYLRKTLTTLEQKENVDHEKLIKAENEAQKTIDRKMAEKYYTSKKFFEHAGIAALNQGIRLGIRQALGVVFVEFWIELRKAFPKIFEAITKKQDFSYFLDGIKNAIKKAWESIKIKFKEIITSFKDGVLAGILSSITSTLINTITVTAKSAGMIIRSTWSSIVEALKILIFNPEKLPLGDKLLAVFKVISTGISIVLGATIQAQVSSATSSIPIVGDILPSFLGSLITGILSVTMLYYLDHSDLVKSIVNFANSLKSSMEKKADYYREVAGAYEAYAARIGGIDLEHLRTETTRLRQCADILYQDHLDMNLRLDRVLEKLGVAAPCKTVPELDAFMQIADAKLSF</sequence>
<reference evidence="2 3" key="1">
    <citation type="submission" date="2019-07" db="EMBL/GenBank/DDBJ databases">
        <title>Whole genome shotgun sequence of Rhodospirillum oryzae NBRC 107573.</title>
        <authorList>
            <person name="Hosoyama A."/>
            <person name="Uohara A."/>
            <person name="Ohji S."/>
            <person name="Ichikawa N."/>
        </authorList>
    </citation>
    <scope>NUCLEOTIDE SEQUENCE [LARGE SCALE GENOMIC DNA]</scope>
    <source>
        <strain evidence="2 3">NBRC 107573</strain>
    </source>
</reference>
<feature type="region of interest" description="Disordered" evidence="1">
    <location>
        <begin position="1"/>
        <end position="47"/>
    </location>
</feature>
<feature type="compositionally biased region" description="Basic and acidic residues" evidence="1">
    <location>
        <begin position="7"/>
        <end position="18"/>
    </location>
</feature>